<dbReference type="AlphaFoldDB" id="A0A742UFZ8"/>
<dbReference type="EMBL" id="DAAUKO010000015">
    <property type="protein sequence ID" value="HAF1615711.1"/>
    <property type="molecule type" value="Genomic_DNA"/>
</dbReference>
<feature type="transmembrane region" description="Helical" evidence="1">
    <location>
        <begin position="29"/>
        <end position="46"/>
    </location>
</feature>
<sequence>MDTHDEEVEKKIREADEKERNQWRHIRRFGFAVWVVVVGLLIIYLQRSA</sequence>
<keyword evidence="1" id="KW-1133">Transmembrane helix</keyword>
<proteinExistence type="predicted"/>
<comment type="caution">
    <text evidence="2">The sequence shown here is derived from an EMBL/GenBank/DDBJ whole genome shotgun (WGS) entry which is preliminary data.</text>
</comment>
<keyword evidence="1" id="KW-0472">Membrane</keyword>
<evidence type="ECO:0000256" key="1">
    <source>
        <dbReference type="SAM" id="Phobius"/>
    </source>
</evidence>
<protein>
    <submittedName>
        <fullName evidence="2">Uncharacterized protein</fullName>
    </submittedName>
</protein>
<reference evidence="2" key="2">
    <citation type="submission" date="2020-02" db="EMBL/GenBank/DDBJ databases">
        <authorList>
            <consortium name="NCBI Pathogen Detection Project"/>
        </authorList>
    </citation>
    <scope>NUCLEOTIDE SEQUENCE</scope>
    <source>
        <strain evidence="2">MA.03-3818</strain>
    </source>
</reference>
<keyword evidence="1" id="KW-0812">Transmembrane</keyword>
<gene>
    <name evidence="2" type="ORF">G9B49_004738</name>
</gene>
<evidence type="ECO:0000313" key="2">
    <source>
        <dbReference type="EMBL" id="HAF1615711.1"/>
    </source>
</evidence>
<name>A0A742UFZ8_SALER</name>
<organism evidence="2">
    <name type="scientific">Salmonella enterica</name>
    <name type="common">Salmonella choleraesuis</name>
    <dbReference type="NCBI Taxonomy" id="28901"/>
    <lineage>
        <taxon>Bacteria</taxon>
        <taxon>Pseudomonadati</taxon>
        <taxon>Pseudomonadota</taxon>
        <taxon>Gammaproteobacteria</taxon>
        <taxon>Enterobacterales</taxon>
        <taxon>Enterobacteriaceae</taxon>
        <taxon>Salmonella</taxon>
    </lineage>
</organism>
<reference evidence="2" key="1">
    <citation type="journal article" date="2018" name="Genome Biol.">
        <title>SKESA: strategic k-mer extension for scrupulous assemblies.</title>
        <authorList>
            <person name="Souvorov A."/>
            <person name="Agarwala R."/>
            <person name="Lipman D.J."/>
        </authorList>
    </citation>
    <scope>NUCLEOTIDE SEQUENCE</scope>
    <source>
        <strain evidence="2">MA.03-3818</strain>
    </source>
</reference>
<accession>A0A742UFZ8</accession>